<feature type="non-terminal residue" evidence="2">
    <location>
        <position position="1"/>
    </location>
</feature>
<evidence type="ECO:0000256" key="1">
    <source>
        <dbReference type="SAM" id="MobiDB-lite"/>
    </source>
</evidence>
<evidence type="ECO:0000313" key="3">
    <source>
        <dbReference type="Proteomes" id="UP000035037"/>
    </source>
</evidence>
<evidence type="ECO:0000313" key="2">
    <source>
        <dbReference type="EMBL" id="KKZ11977.1"/>
    </source>
</evidence>
<dbReference type="Gene3D" id="2.40.160.90">
    <property type="match status" value="1"/>
</dbReference>
<comment type="caution">
    <text evidence="2">The sequence shown here is derived from an EMBL/GenBank/DDBJ whole genome shotgun (WGS) entry which is preliminary data.</text>
</comment>
<organism evidence="2 3">
    <name type="scientific">Candidatus Synechococcus spongiarum 15L</name>
    <dbReference type="NCBI Taxonomy" id="1608419"/>
    <lineage>
        <taxon>Bacteria</taxon>
        <taxon>Bacillati</taxon>
        <taxon>Cyanobacteriota</taxon>
        <taxon>Cyanophyceae</taxon>
        <taxon>Synechococcales</taxon>
        <taxon>Synechococcaceae</taxon>
        <taxon>Synechococcus</taxon>
    </lineage>
</organism>
<dbReference type="AlphaFoldDB" id="A0A0G8AU98"/>
<gene>
    <name evidence="2" type="ORF">TQ37_06165</name>
</gene>
<proteinExistence type="predicted"/>
<reference evidence="2 3" key="1">
    <citation type="submission" date="2015-02" db="EMBL/GenBank/DDBJ databases">
        <authorList>
            <person name="Slaby B."/>
            <person name="Hentschel U."/>
        </authorList>
    </citation>
    <scope>NUCLEOTIDE SEQUENCE [LARGE SCALE GENOMIC DNA]</scope>
    <source>
        <strain evidence="2">15L</strain>
    </source>
</reference>
<sequence>TTSDLRQLDGTEGTGTRDGFNTVAGSLPDNSIFTRYGFWGQHGYAAVVLGEVSRQITDAGRTWSGPFQTAHAWAAGETTDTNPTGTGSATWRGIAEAASTADFQRLTGTANLRIPDLSQPRLTAEIDLDKSDGSTAELRWSDVSLTNGSFSQGSAGDHHIHGRFHGQDHAEAWGIFHTNAYLGAFGAMRQLQQ</sequence>
<dbReference type="EMBL" id="JYFQ01000123">
    <property type="protein sequence ID" value="KKZ11977.1"/>
    <property type="molecule type" value="Genomic_DNA"/>
</dbReference>
<dbReference type="Proteomes" id="UP000035037">
    <property type="component" value="Unassembled WGS sequence"/>
</dbReference>
<reference evidence="2 3" key="2">
    <citation type="submission" date="2015-05" db="EMBL/GenBank/DDBJ databases">
        <title>Lifestyle Evolution in Cyanobacterial Symbionts of Sponges.</title>
        <authorList>
            <person name="Burgsdorf I."/>
            <person name="Slaby B.M."/>
            <person name="Handley K.M."/>
            <person name="Haber M."/>
            <person name="Blom J."/>
            <person name="Marshall C.W."/>
            <person name="Gilbert J.A."/>
            <person name="Hentschel U."/>
            <person name="Steindler L."/>
        </authorList>
    </citation>
    <scope>NUCLEOTIDE SEQUENCE [LARGE SCALE GENOMIC DNA]</scope>
    <source>
        <strain evidence="2">15L</strain>
    </source>
</reference>
<evidence type="ECO:0008006" key="4">
    <source>
        <dbReference type="Google" id="ProtNLM"/>
    </source>
</evidence>
<protein>
    <recommendedName>
        <fullName evidence="4">Transferrin-binding protein B C-lobe/N-lobe beta barrel domain-containing protein</fullName>
    </recommendedName>
</protein>
<accession>A0A0G8AU98</accession>
<name>A0A0G8AU98_9SYNE</name>
<feature type="region of interest" description="Disordered" evidence="1">
    <location>
        <begin position="1"/>
        <end position="22"/>
    </location>
</feature>